<feature type="transmembrane region" description="Helical" evidence="5">
    <location>
        <begin position="307"/>
        <end position="324"/>
    </location>
</feature>
<dbReference type="InterPro" id="IPR011701">
    <property type="entry name" value="MFS"/>
</dbReference>
<evidence type="ECO:0000313" key="7">
    <source>
        <dbReference type="EMBL" id="MST33942.1"/>
    </source>
</evidence>
<feature type="transmembrane region" description="Helical" evidence="5">
    <location>
        <begin position="669"/>
        <end position="687"/>
    </location>
</feature>
<comment type="caution">
    <text evidence="7">The sequence shown here is derived from an EMBL/GenBank/DDBJ whole genome shotgun (WGS) entry which is preliminary data.</text>
</comment>
<evidence type="ECO:0000256" key="4">
    <source>
        <dbReference type="ARBA" id="ARBA00023136"/>
    </source>
</evidence>
<organism evidence="7 8">
    <name type="scientific">Acidiferrimicrobium australe</name>
    <dbReference type="NCBI Taxonomy" id="2664430"/>
    <lineage>
        <taxon>Bacteria</taxon>
        <taxon>Bacillati</taxon>
        <taxon>Actinomycetota</taxon>
        <taxon>Acidimicrobiia</taxon>
        <taxon>Acidimicrobiales</taxon>
        <taxon>Acidimicrobiaceae</taxon>
        <taxon>Acidiferrimicrobium</taxon>
    </lineage>
</organism>
<dbReference type="Pfam" id="PF07690">
    <property type="entry name" value="MFS_1"/>
    <property type="match status" value="1"/>
</dbReference>
<dbReference type="Gene3D" id="1.20.1250.20">
    <property type="entry name" value="MFS general substrate transporter like domains"/>
    <property type="match status" value="2"/>
</dbReference>
<evidence type="ECO:0000256" key="1">
    <source>
        <dbReference type="ARBA" id="ARBA00004651"/>
    </source>
</evidence>
<evidence type="ECO:0000259" key="6">
    <source>
        <dbReference type="PROSITE" id="PS50850"/>
    </source>
</evidence>
<dbReference type="PROSITE" id="PS50850">
    <property type="entry name" value="MFS"/>
    <property type="match status" value="1"/>
</dbReference>
<feature type="transmembrane region" description="Helical" evidence="5">
    <location>
        <begin position="331"/>
        <end position="349"/>
    </location>
</feature>
<protein>
    <submittedName>
        <fullName evidence="7">MFS transporter</fullName>
    </submittedName>
</protein>
<feature type="transmembrane region" description="Helical" evidence="5">
    <location>
        <begin position="355"/>
        <end position="376"/>
    </location>
</feature>
<feature type="transmembrane region" description="Helical" evidence="5">
    <location>
        <begin position="396"/>
        <end position="418"/>
    </location>
</feature>
<evidence type="ECO:0000256" key="5">
    <source>
        <dbReference type="SAM" id="Phobius"/>
    </source>
</evidence>
<feature type="transmembrane region" description="Helical" evidence="5">
    <location>
        <begin position="102"/>
        <end position="121"/>
    </location>
</feature>
<keyword evidence="3 5" id="KW-1133">Transmembrane helix</keyword>
<feature type="transmembrane region" description="Helical" evidence="5">
    <location>
        <begin position="72"/>
        <end position="95"/>
    </location>
</feature>
<proteinExistence type="predicted"/>
<accession>A0ABW9QXD7</accession>
<feature type="domain" description="Major facilitator superfamily (MFS) profile" evidence="6">
    <location>
        <begin position="39"/>
        <end position="453"/>
    </location>
</feature>
<feature type="transmembrane region" description="Helical" evidence="5">
    <location>
        <begin position="263"/>
        <end position="287"/>
    </location>
</feature>
<evidence type="ECO:0000256" key="3">
    <source>
        <dbReference type="ARBA" id="ARBA00022989"/>
    </source>
</evidence>
<feature type="transmembrane region" description="Helical" evidence="5">
    <location>
        <begin position="127"/>
        <end position="151"/>
    </location>
</feature>
<dbReference type="Proteomes" id="UP000437736">
    <property type="component" value="Unassembled WGS sequence"/>
</dbReference>
<evidence type="ECO:0000256" key="2">
    <source>
        <dbReference type="ARBA" id="ARBA00022692"/>
    </source>
</evidence>
<feature type="transmembrane region" description="Helical" evidence="5">
    <location>
        <begin position="199"/>
        <end position="217"/>
    </location>
</feature>
<evidence type="ECO:0000313" key="8">
    <source>
        <dbReference type="Proteomes" id="UP000437736"/>
    </source>
</evidence>
<keyword evidence="4 5" id="KW-0472">Membrane</keyword>
<comment type="subcellular location">
    <subcellularLocation>
        <location evidence="1">Cell membrane</location>
        <topology evidence="1">Multi-pass membrane protein</topology>
    </subcellularLocation>
</comment>
<dbReference type="CDD" id="cd06174">
    <property type="entry name" value="MFS"/>
    <property type="match status" value="1"/>
</dbReference>
<dbReference type="EMBL" id="WJHE01000782">
    <property type="protein sequence ID" value="MST33942.1"/>
    <property type="molecule type" value="Genomic_DNA"/>
</dbReference>
<name>A0ABW9QXD7_9ACTN</name>
<reference evidence="7 8" key="1">
    <citation type="submission" date="2019-11" db="EMBL/GenBank/DDBJ databases">
        <title>Acidiferrimicrobium australis gen. nov., sp. nov., an acidophilic and obligately heterotrophic, member of the Actinobacteria that catalyses dissimilatory oxido- reduction of iron isolated from metal-rich acidic water in Chile.</title>
        <authorList>
            <person name="Gonzalez D."/>
            <person name="Huber K."/>
            <person name="Hedrich S."/>
            <person name="Rojas-Villalobos C."/>
            <person name="Quatrini R."/>
            <person name="Dinamarca M.A."/>
            <person name="Schwarz A."/>
            <person name="Canales C."/>
            <person name="Nancucheo I."/>
        </authorList>
    </citation>
    <scope>NUCLEOTIDE SEQUENCE [LARGE SCALE GENOMIC DNA]</scope>
    <source>
        <strain evidence="7 8">USS-CCA1</strain>
    </source>
</reference>
<keyword evidence="8" id="KW-1185">Reference proteome</keyword>
<dbReference type="InterPro" id="IPR020846">
    <property type="entry name" value="MFS_dom"/>
</dbReference>
<dbReference type="SUPFAM" id="SSF103473">
    <property type="entry name" value="MFS general substrate transporter"/>
    <property type="match status" value="1"/>
</dbReference>
<keyword evidence="2 5" id="KW-0812">Transmembrane</keyword>
<gene>
    <name evidence="7" type="ORF">GHK86_14590</name>
</gene>
<feature type="transmembrane region" description="Helical" evidence="5">
    <location>
        <begin position="172"/>
        <end position="193"/>
    </location>
</feature>
<feature type="transmembrane region" description="Helical" evidence="5">
    <location>
        <begin position="33"/>
        <end position="52"/>
    </location>
</feature>
<dbReference type="InterPro" id="IPR036259">
    <property type="entry name" value="MFS_trans_sf"/>
</dbReference>
<sequence length="716" mass="75584">MSISATRPLDDQSPGSAFWSTLRTRQLDRYPDAAARYGYLLLTVLVTVALYYELYVSSSVATQQIAALHVSFSFYVRLLAFGNLIGAFGSLFAGVTDRLGRCNIVVAGLLVTGIMVAFVIPATSSGWAFGISTWIVGLVEGICLVATPALIRDFSPQVGRGAAMGFWTMGPVLGSLVVSVVATATITGTLATADWGREYVYSGVAGLVVFALAFLFLRELSPGIRDQLMVTTRDRALVEARAKGLDVEASLRNPFGQLLKADIIISAIGVSLLLLVYYTAVGFGTIFYETIFHFNAHQANNIGDWNWGINALALVLVGALSDVFRVRKPFMVAGGVFAAVMLALYAQLATQSPTYGHVVLIVSLLSLGLGLAYTPWMASFTETVEARNPALTATGLAIWGWILRVVVFLSFIILPVVIASVTPLVNYGATVQTYATKYAKQLAFVKANGPLVKFAQANGTALGFAATHPALVQEATRYGADLKQLATLQATNGADMAAIQANAAKLATLQRFAPEVAVIEAHQALFLQLATNRTSPTLQAQAVAAAGGGVTGARILATIAANQATLTPALTWAAANPKVVQFAQQHAAVLGFAATHGAFVTQATKYSSQLTALATLSATHPALLASASAHAAQLAALTAVPPAAFAYLQAHGTAVATAATNSPGQWRTWYWICFGGIVVFLLAIPLLKGRWSPAKAKEDEAAHEAMVQEELAKLRA</sequence>